<organism evidence="2 3">
    <name type="scientific">Ketogulonicigenium robustum</name>
    <dbReference type="NCBI Taxonomy" id="92947"/>
    <lineage>
        <taxon>Bacteria</taxon>
        <taxon>Pseudomonadati</taxon>
        <taxon>Pseudomonadota</taxon>
        <taxon>Alphaproteobacteria</taxon>
        <taxon>Rhodobacterales</taxon>
        <taxon>Roseobacteraceae</taxon>
        <taxon>Ketogulonicigenium</taxon>
    </lineage>
</organism>
<evidence type="ECO:0000256" key="1">
    <source>
        <dbReference type="SAM" id="SignalP"/>
    </source>
</evidence>
<dbReference type="Proteomes" id="UP000242447">
    <property type="component" value="Chromosome"/>
</dbReference>
<feature type="signal peptide" evidence="1">
    <location>
        <begin position="1"/>
        <end position="23"/>
    </location>
</feature>
<dbReference type="Gene3D" id="3.30.110.170">
    <property type="entry name" value="Protein of unknown function (DUF541), domain 1"/>
    <property type="match status" value="1"/>
</dbReference>
<dbReference type="PANTHER" id="PTHR34387:SF1">
    <property type="entry name" value="PERIPLASMIC IMMUNOGENIC PROTEIN"/>
    <property type="match status" value="1"/>
</dbReference>
<dbReference type="OrthoDB" id="9813144at2"/>
<dbReference type="GO" id="GO:0006974">
    <property type="term" value="P:DNA damage response"/>
    <property type="evidence" value="ECO:0007669"/>
    <property type="project" value="TreeGrafter"/>
</dbReference>
<dbReference type="AlphaFoldDB" id="A0A1W6NY00"/>
<dbReference type="InterPro" id="IPR007497">
    <property type="entry name" value="SIMPL/DUF541"/>
</dbReference>
<dbReference type="Pfam" id="PF04402">
    <property type="entry name" value="SIMPL"/>
    <property type="match status" value="1"/>
</dbReference>
<dbReference type="EMBL" id="CP019937">
    <property type="protein sequence ID" value="ARO13970.1"/>
    <property type="molecule type" value="Genomic_DNA"/>
</dbReference>
<dbReference type="RefSeq" id="WP_085787212.1">
    <property type="nucleotide sequence ID" value="NZ_CP019937.1"/>
</dbReference>
<dbReference type="Gene3D" id="3.30.70.2970">
    <property type="entry name" value="Protein of unknown function (DUF541), domain 2"/>
    <property type="match status" value="1"/>
</dbReference>
<evidence type="ECO:0000313" key="3">
    <source>
        <dbReference type="Proteomes" id="UP000242447"/>
    </source>
</evidence>
<dbReference type="InterPro" id="IPR052022">
    <property type="entry name" value="26kDa_periplasmic_antigen"/>
</dbReference>
<keyword evidence="3" id="KW-1185">Reference proteome</keyword>
<dbReference type="STRING" id="92947.BVG79_00618"/>
<evidence type="ECO:0000313" key="2">
    <source>
        <dbReference type="EMBL" id="ARO13970.1"/>
    </source>
</evidence>
<protein>
    <submittedName>
        <fullName evidence="2">26 kDa periplasmic immunogenic protein</fullName>
    </submittedName>
</protein>
<accession>A0A1W6NY00</accession>
<dbReference type="KEGG" id="kro:BVG79_00618"/>
<proteinExistence type="predicted"/>
<dbReference type="PANTHER" id="PTHR34387">
    <property type="entry name" value="SLR1258 PROTEIN"/>
    <property type="match status" value="1"/>
</dbReference>
<keyword evidence="1" id="KW-0732">Signal</keyword>
<gene>
    <name evidence="2" type="primary">yggE</name>
    <name evidence="2" type="ORF">BVG79_00618</name>
</gene>
<reference evidence="2 3" key="1">
    <citation type="submission" date="2017-02" db="EMBL/GenBank/DDBJ databases">
        <title>Ketogulonicigenium robustum SPU B003 Genome sequencing and assembly.</title>
        <authorList>
            <person name="Li Y."/>
            <person name="Liu L."/>
            <person name="Wang C."/>
            <person name="Zhang M."/>
            <person name="Zhang T."/>
            <person name="Zhang Y."/>
        </authorList>
    </citation>
    <scope>NUCLEOTIDE SEQUENCE [LARGE SCALE GENOMIC DNA]</scope>
    <source>
        <strain evidence="2 3">SPU_B003</strain>
    </source>
</reference>
<name>A0A1W6NY00_9RHOB</name>
<feature type="chain" id="PRO_5010883286" evidence="1">
    <location>
        <begin position="24"/>
        <end position="231"/>
    </location>
</feature>
<sequence>MKHSITTLAAVTAVALMAAPAFADDRTMTVTGNGTVTLSPDMARVSVGVSADADTAAEAMSSMSADLAAVMAKIEAAGIEARDVQTSAINLSPRYDYPEQGGPVMVGYNASSSLQLRVRALDTLGSVLDSVVADGANQVTGVSFDVQDSSAAVDEARRNAVADAVARATLYADAAGVTLGTLQTLNEYGNTPRPMPMPEARMMAMAADAVPVAAGELSISVSVTMVYEIEN</sequence>